<dbReference type="CDD" id="cd12843">
    <property type="entry name" value="Bvu_2165_C_like"/>
    <property type="match status" value="1"/>
</dbReference>
<feature type="domain" description="DUF4469" evidence="1">
    <location>
        <begin position="135"/>
        <end position="231"/>
    </location>
</feature>
<evidence type="ECO:0000259" key="2">
    <source>
        <dbReference type="Pfam" id="PF14848"/>
    </source>
</evidence>
<dbReference type="RefSeq" id="WP_169659635.1">
    <property type="nucleotide sequence ID" value="NZ_JABANE010000097.1"/>
</dbReference>
<protein>
    <submittedName>
        <fullName evidence="3">DUF4469 domain-containing protein</fullName>
    </submittedName>
</protein>
<accession>A0A7X9RZ80</accession>
<sequence>MAIENNQVDIQLYDLTVTPDPNDFFGRVRSKGTLTNEAIASRIKKEGSEYQAETIIELLNRADRIKSEGLAQGYSINTQFINARLGVSGVFYEQVFNPLKQQLKAVINLTSNSREMIEKTKVTVLGQAQTGPVLLRVVDSLTGETNNQITPNNAVTLFGDRIKIEGDDTHQEEVGLYFVNLDDQSKTKVAQLISNENKAVIFMVPSLPKGNYELELVTQRSLNKLLKSPRTERLENVLIVN</sequence>
<dbReference type="InterPro" id="IPR027824">
    <property type="entry name" value="DUF4469"/>
</dbReference>
<evidence type="ECO:0000313" key="3">
    <source>
        <dbReference type="EMBL" id="NME71419.1"/>
    </source>
</evidence>
<evidence type="ECO:0000313" key="4">
    <source>
        <dbReference type="Proteomes" id="UP000576082"/>
    </source>
</evidence>
<name>A0A7X9RZ80_9BACT</name>
<dbReference type="Pfam" id="PF14848">
    <property type="entry name" value="HU-DNA_bdg"/>
    <property type="match status" value="1"/>
</dbReference>
<proteinExistence type="predicted"/>
<dbReference type="Proteomes" id="UP000576082">
    <property type="component" value="Unassembled WGS sequence"/>
</dbReference>
<gene>
    <name evidence="3" type="ORF">HHU12_25865</name>
</gene>
<dbReference type="InterPro" id="IPR049893">
    <property type="entry name" value="Bvu_2165-like_IHF-HU-DNA_bdg"/>
</dbReference>
<comment type="caution">
    <text evidence="3">The sequence shown here is derived from an EMBL/GenBank/DDBJ whole genome shotgun (WGS) entry which is preliminary data.</text>
</comment>
<feature type="domain" description="Bvu-2165-like IHF-HU-like DNA-binding" evidence="2">
    <location>
        <begin position="10"/>
        <end position="126"/>
    </location>
</feature>
<dbReference type="AlphaFoldDB" id="A0A7X9RZ80"/>
<dbReference type="Gene3D" id="2.70.50.70">
    <property type="match status" value="1"/>
</dbReference>
<organism evidence="3 4">
    <name type="scientific">Flammeovirga aprica JL-4</name>
    <dbReference type="NCBI Taxonomy" id="694437"/>
    <lineage>
        <taxon>Bacteria</taxon>
        <taxon>Pseudomonadati</taxon>
        <taxon>Bacteroidota</taxon>
        <taxon>Cytophagia</taxon>
        <taxon>Cytophagales</taxon>
        <taxon>Flammeovirgaceae</taxon>
        <taxon>Flammeovirga</taxon>
    </lineage>
</organism>
<dbReference type="EMBL" id="JABANE010000097">
    <property type="protein sequence ID" value="NME71419.1"/>
    <property type="molecule type" value="Genomic_DNA"/>
</dbReference>
<dbReference type="Pfam" id="PF14734">
    <property type="entry name" value="DUF4469"/>
    <property type="match status" value="1"/>
</dbReference>
<evidence type="ECO:0000259" key="1">
    <source>
        <dbReference type="Pfam" id="PF14734"/>
    </source>
</evidence>
<reference evidence="3 4" key="1">
    <citation type="submission" date="2020-04" db="EMBL/GenBank/DDBJ databases">
        <title>Flammeovirga sp. SR4, a novel species isolated from seawater.</title>
        <authorList>
            <person name="Wang X."/>
        </authorList>
    </citation>
    <scope>NUCLEOTIDE SEQUENCE [LARGE SCALE GENOMIC DNA]</scope>
    <source>
        <strain evidence="3 4">ATCC 23126</strain>
    </source>
</reference>
<keyword evidence="4" id="KW-1185">Reference proteome</keyword>